<organism evidence="1 2">
    <name type="scientific">Coprinopsis marcescibilis</name>
    <name type="common">Agaric fungus</name>
    <name type="synonym">Psathyrella marcescibilis</name>
    <dbReference type="NCBI Taxonomy" id="230819"/>
    <lineage>
        <taxon>Eukaryota</taxon>
        <taxon>Fungi</taxon>
        <taxon>Dikarya</taxon>
        <taxon>Basidiomycota</taxon>
        <taxon>Agaricomycotina</taxon>
        <taxon>Agaricomycetes</taxon>
        <taxon>Agaricomycetidae</taxon>
        <taxon>Agaricales</taxon>
        <taxon>Agaricineae</taxon>
        <taxon>Psathyrellaceae</taxon>
        <taxon>Coprinopsis</taxon>
    </lineage>
</organism>
<reference evidence="1 2" key="1">
    <citation type="journal article" date="2019" name="Nat. Ecol. Evol.">
        <title>Megaphylogeny resolves global patterns of mushroom evolution.</title>
        <authorList>
            <person name="Varga T."/>
            <person name="Krizsan K."/>
            <person name="Foldi C."/>
            <person name="Dima B."/>
            <person name="Sanchez-Garcia M."/>
            <person name="Sanchez-Ramirez S."/>
            <person name="Szollosi G.J."/>
            <person name="Szarkandi J.G."/>
            <person name="Papp V."/>
            <person name="Albert L."/>
            <person name="Andreopoulos W."/>
            <person name="Angelini C."/>
            <person name="Antonin V."/>
            <person name="Barry K.W."/>
            <person name="Bougher N.L."/>
            <person name="Buchanan P."/>
            <person name="Buyck B."/>
            <person name="Bense V."/>
            <person name="Catcheside P."/>
            <person name="Chovatia M."/>
            <person name="Cooper J."/>
            <person name="Damon W."/>
            <person name="Desjardin D."/>
            <person name="Finy P."/>
            <person name="Geml J."/>
            <person name="Haridas S."/>
            <person name="Hughes K."/>
            <person name="Justo A."/>
            <person name="Karasinski D."/>
            <person name="Kautmanova I."/>
            <person name="Kiss B."/>
            <person name="Kocsube S."/>
            <person name="Kotiranta H."/>
            <person name="LaButti K.M."/>
            <person name="Lechner B.E."/>
            <person name="Liimatainen K."/>
            <person name="Lipzen A."/>
            <person name="Lukacs Z."/>
            <person name="Mihaltcheva S."/>
            <person name="Morgado L.N."/>
            <person name="Niskanen T."/>
            <person name="Noordeloos M.E."/>
            <person name="Ohm R.A."/>
            <person name="Ortiz-Santana B."/>
            <person name="Ovrebo C."/>
            <person name="Racz N."/>
            <person name="Riley R."/>
            <person name="Savchenko A."/>
            <person name="Shiryaev A."/>
            <person name="Soop K."/>
            <person name="Spirin V."/>
            <person name="Szebenyi C."/>
            <person name="Tomsovsky M."/>
            <person name="Tulloss R.E."/>
            <person name="Uehling J."/>
            <person name="Grigoriev I.V."/>
            <person name="Vagvolgyi C."/>
            <person name="Papp T."/>
            <person name="Martin F.M."/>
            <person name="Miettinen O."/>
            <person name="Hibbett D.S."/>
            <person name="Nagy L.G."/>
        </authorList>
    </citation>
    <scope>NUCLEOTIDE SEQUENCE [LARGE SCALE GENOMIC DNA]</scope>
    <source>
        <strain evidence="1 2">CBS 121175</strain>
    </source>
</reference>
<dbReference type="STRING" id="230819.A0A5C3LAI3"/>
<dbReference type="Proteomes" id="UP000307440">
    <property type="component" value="Unassembled WGS sequence"/>
</dbReference>
<proteinExistence type="predicted"/>
<sequence length="562" mass="63509">MSPELISLPPELIGCIGQEVRIPDAKSLRLTCKFLGDVIAHRVLRCIVIRIGGQQQVCERDFKILEGIATDECKLVARLTKELKIETTPRRFRGRVVGETRQPGYNPRNAAVVGQDDPWPMAVIPSITYHVDPNTGDDPDIRTQSHEDRLRECLAPALRSFKALNKFSWPQANDVGWVRATVLESLTPLMHSIVSFEVTMDDSGGLSLLKELSNLTRFHFRIDIPSEQKRLDALATIKDVLRRSSDTLHDIQLYVVPPPKSCSKVIEDAVLPRNPGSPSPLRNLTKLNLSFEPESRVASPDQTLETINVGNEWTALRDADIWLRSVSVGRVSRPLLRYLASYPDCSVLKDLCLTDWFYYPSTEASILATQFFQDVLPFHRATLWTLKLMTDSKSGWEFGQLTEAFFHHSFPRLQALSVCLFPRGDGAHRSDLERLIDTAMDQSAYPCLDQIHIKGLHTHGRNRTLHFIDTLGEDRRLYCSITAQQRYKCRRVGHLLTKELLDATFSVAESQLLPKVNLIKLNRLNPVEVAHGVWAYVFDEQSPPQVAYTYTYAATGIANTSQ</sequence>
<dbReference type="EMBL" id="ML210152">
    <property type="protein sequence ID" value="TFK29046.1"/>
    <property type="molecule type" value="Genomic_DNA"/>
</dbReference>
<evidence type="ECO:0000313" key="1">
    <source>
        <dbReference type="EMBL" id="TFK29046.1"/>
    </source>
</evidence>
<evidence type="ECO:0000313" key="2">
    <source>
        <dbReference type="Proteomes" id="UP000307440"/>
    </source>
</evidence>
<protein>
    <submittedName>
        <fullName evidence="1">Uncharacterized protein</fullName>
    </submittedName>
</protein>
<accession>A0A5C3LAI3</accession>
<dbReference type="OrthoDB" id="3541472at2759"/>
<dbReference type="AlphaFoldDB" id="A0A5C3LAI3"/>
<keyword evidence="2" id="KW-1185">Reference proteome</keyword>
<gene>
    <name evidence="1" type="ORF">FA15DRAFT_664710</name>
</gene>
<name>A0A5C3LAI3_COPMA</name>